<dbReference type="GO" id="GO:0071578">
    <property type="term" value="P:zinc ion import across plasma membrane"/>
    <property type="evidence" value="ECO:0007669"/>
    <property type="project" value="TreeGrafter"/>
</dbReference>
<evidence type="ECO:0000256" key="6">
    <source>
        <dbReference type="SAM" id="MobiDB-lite"/>
    </source>
</evidence>
<evidence type="ECO:0000256" key="2">
    <source>
        <dbReference type="ARBA" id="ARBA00006939"/>
    </source>
</evidence>
<protein>
    <recommendedName>
        <fullName evidence="10">Zinc transporter ZIP5</fullName>
    </recommendedName>
</protein>
<feature type="region of interest" description="Disordered" evidence="6">
    <location>
        <begin position="78"/>
        <end position="103"/>
    </location>
</feature>
<evidence type="ECO:0008006" key="10">
    <source>
        <dbReference type="Google" id="ProtNLM"/>
    </source>
</evidence>
<dbReference type="PANTHER" id="PTHR12191">
    <property type="entry name" value="SOLUTE CARRIER FAMILY 39"/>
    <property type="match status" value="1"/>
</dbReference>
<accession>A0A3M0LD01</accession>
<evidence type="ECO:0000256" key="1">
    <source>
        <dbReference type="ARBA" id="ARBA00004141"/>
    </source>
</evidence>
<keyword evidence="4 7" id="KW-1133">Transmembrane helix</keyword>
<dbReference type="Pfam" id="PF02535">
    <property type="entry name" value="Zip"/>
    <property type="match status" value="1"/>
</dbReference>
<organism evidence="8 9">
    <name type="scientific">Hirundo rustica rustica</name>
    <dbReference type="NCBI Taxonomy" id="333673"/>
    <lineage>
        <taxon>Eukaryota</taxon>
        <taxon>Metazoa</taxon>
        <taxon>Chordata</taxon>
        <taxon>Craniata</taxon>
        <taxon>Vertebrata</taxon>
        <taxon>Euteleostomi</taxon>
        <taxon>Archelosauria</taxon>
        <taxon>Archosauria</taxon>
        <taxon>Dinosauria</taxon>
        <taxon>Saurischia</taxon>
        <taxon>Theropoda</taxon>
        <taxon>Coelurosauria</taxon>
        <taxon>Aves</taxon>
        <taxon>Neognathae</taxon>
        <taxon>Neoaves</taxon>
        <taxon>Telluraves</taxon>
        <taxon>Australaves</taxon>
        <taxon>Passeriformes</taxon>
        <taxon>Sylvioidea</taxon>
        <taxon>Hirundinidae</taxon>
        <taxon>Hirundo</taxon>
    </lineage>
</organism>
<name>A0A3M0LD01_HIRRU</name>
<gene>
    <name evidence="8" type="ORF">DUI87_00072</name>
</gene>
<dbReference type="GO" id="GO:0005886">
    <property type="term" value="C:plasma membrane"/>
    <property type="evidence" value="ECO:0007669"/>
    <property type="project" value="TreeGrafter"/>
</dbReference>
<evidence type="ECO:0000256" key="3">
    <source>
        <dbReference type="ARBA" id="ARBA00022692"/>
    </source>
</evidence>
<comment type="subcellular location">
    <subcellularLocation>
        <location evidence="1">Membrane</location>
        <topology evidence="1">Multi-pass membrane protein</topology>
    </subcellularLocation>
</comment>
<evidence type="ECO:0000256" key="4">
    <source>
        <dbReference type="ARBA" id="ARBA00022989"/>
    </source>
</evidence>
<dbReference type="GO" id="GO:0140410">
    <property type="term" value="F:monoatomic cation:bicarbonate symporter activity"/>
    <property type="evidence" value="ECO:0007669"/>
    <property type="project" value="TreeGrafter"/>
</dbReference>
<evidence type="ECO:0000313" key="8">
    <source>
        <dbReference type="EMBL" id="RMC22926.1"/>
    </source>
</evidence>
<dbReference type="PANTHER" id="PTHR12191:SF17">
    <property type="entry name" value="ZINC TRANSPORTER ZIP5"/>
    <property type="match status" value="1"/>
</dbReference>
<feature type="transmembrane region" description="Helical" evidence="7">
    <location>
        <begin position="164"/>
        <end position="185"/>
    </location>
</feature>
<proteinExistence type="inferred from homology"/>
<dbReference type="AlphaFoldDB" id="A0A3M0LD01"/>
<keyword evidence="5 7" id="KW-0472">Membrane</keyword>
<evidence type="ECO:0000256" key="5">
    <source>
        <dbReference type="ARBA" id="ARBA00023136"/>
    </source>
</evidence>
<sequence length="205" mass="22265">MVYSEVPNFSEPNPEYAAQQAQGKGLFGQYGSNGTLPSEGLARLLGSLGLGRVRVVRIQHEELGHAHASHLDVLEVQEEKHRHRHPLREHGEHAPSTPEPRSLPSALAVPLVPLLGRSSLRSLLSFLVALAVGTLCGDALLHLWPHAQGPHPETPGEPSPAVLQGLAVLGGIYALFLLELLLGMLRSRREATLTKKNNIDNDWVE</sequence>
<comment type="similarity">
    <text evidence="2">Belongs to the ZIP transporter (TC 2.A.5) family.</text>
</comment>
<dbReference type="OrthoDB" id="10643021at2759"/>
<evidence type="ECO:0000313" key="9">
    <source>
        <dbReference type="Proteomes" id="UP000269221"/>
    </source>
</evidence>
<dbReference type="EMBL" id="QRBI01000007">
    <property type="protein sequence ID" value="RMC22926.1"/>
    <property type="molecule type" value="Genomic_DNA"/>
</dbReference>
<dbReference type="Proteomes" id="UP000269221">
    <property type="component" value="Unassembled WGS sequence"/>
</dbReference>
<keyword evidence="9" id="KW-1185">Reference proteome</keyword>
<dbReference type="InterPro" id="IPR050799">
    <property type="entry name" value="ZIP_Transporter"/>
</dbReference>
<dbReference type="GO" id="GO:0030003">
    <property type="term" value="P:intracellular monoatomic cation homeostasis"/>
    <property type="evidence" value="ECO:0007669"/>
    <property type="project" value="TreeGrafter"/>
</dbReference>
<dbReference type="STRING" id="333673.A0A3M0LD01"/>
<feature type="region of interest" description="Disordered" evidence="6">
    <location>
        <begin position="1"/>
        <end position="20"/>
    </location>
</feature>
<evidence type="ECO:0000256" key="7">
    <source>
        <dbReference type="SAM" id="Phobius"/>
    </source>
</evidence>
<dbReference type="GO" id="GO:0005385">
    <property type="term" value="F:zinc ion transmembrane transporter activity"/>
    <property type="evidence" value="ECO:0007669"/>
    <property type="project" value="TreeGrafter"/>
</dbReference>
<reference evidence="8 9" key="1">
    <citation type="submission" date="2018-07" db="EMBL/GenBank/DDBJ databases">
        <title>A high quality draft genome assembly of the barn swallow (H. rustica rustica).</title>
        <authorList>
            <person name="Formenti G."/>
            <person name="Chiara M."/>
            <person name="Poveda L."/>
            <person name="Francoijs K.-J."/>
            <person name="Bonisoli-Alquati A."/>
            <person name="Canova L."/>
            <person name="Gianfranceschi L."/>
            <person name="Horner D.S."/>
            <person name="Saino N."/>
        </authorList>
    </citation>
    <scope>NUCLEOTIDE SEQUENCE [LARGE SCALE GENOMIC DNA]</scope>
    <source>
        <strain evidence="8">Chelidonia</strain>
        <tissue evidence="8">Blood</tissue>
    </source>
</reference>
<keyword evidence="3 7" id="KW-0812">Transmembrane</keyword>
<feature type="transmembrane region" description="Helical" evidence="7">
    <location>
        <begin position="123"/>
        <end position="144"/>
    </location>
</feature>
<comment type="caution">
    <text evidence="8">The sequence shown here is derived from an EMBL/GenBank/DDBJ whole genome shotgun (WGS) entry which is preliminary data.</text>
</comment>
<dbReference type="InterPro" id="IPR003689">
    <property type="entry name" value="ZIP"/>
</dbReference>